<dbReference type="Proteomes" id="UP000297700">
    <property type="component" value="Unassembled WGS sequence"/>
</dbReference>
<keyword evidence="1" id="KW-0812">Transmembrane</keyword>
<feature type="transmembrane region" description="Helical" evidence="1">
    <location>
        <begin position="219"/>
        <end position="238"/>
    </location>
</feature>
<evidence type="ECO:0000256" key="1">
    <source>
        <dbReference type="SAM" id="Phobius"/>
    </source>
</evidence>
<reference evidence="2 3" key="1">
    <citation type="submission" date="2019-03" db="EMBL/GenBank/DDBJ databases">
        <title>Bradyrhizobium strains diversity.</title>
        <authorList>
            <person name="Urquiaga M.C.O."/>
            <person name="Hungria M."/>
            <person name="Delamuta J.R.M."/>
            <person name="Klepa M.S."/>
        </authorList>
    </citation>
    <scope>NUCLEOTIDE SEQUENCE [LARGE SCALE GENOMIC DNA]</scope>
    <source>
        <strain evidence="2 3">CNPSo 3426</strain>
    </source>
</reference>
<accession>A0A4Y9PHP2</accession>
<evidence type="ECO:0000313" key="3">
    <source>
        <dbReference type="Proteomes" id="UP000297700"/>
    </source>
</evidence>
<keyword evidence="1" id="KW-1133">Transmembrane helix</keyword>
<feature type="transmembrane region" description="Helical" evidence="1">
    <location>
        <begin position="258"/>
        <end position="276"/>
    </location>
</feature>
<dbReference type="EMBL" id="SPQS01000004">
    <property type="protein sequence ID" value="TFV78063.1"/>
    <property type="molecule type" value="Genomic_DNA"/>
</dbReference>
<feature type="transmembrane region" description="Helical" evidence="1">
    <location>
        <begin position="89"/>
        <end position="119"/>
    </location>
</feature>
<proteinExistence type="predicted"/>
<protein>
    <recommendedName>
        <fullName evidence="4">Exosortase/archaeosortase family protein</fullName>
    </recommendedName>
</protein>
<dbReference type="RefSeq" id="WP_135163278.1">
    <property type="nucleotide sequence ID" value="NZ_SPQS01000004.1"/>
</dbReference>
<gene>
    <name evidence="2" type="ORF">E4K64_09625</name>
</gene>
<organism evidence="2 3">
    <name type="scientific">Bradyrhizobium frederickii</name>
    <dbReference type="NCBI Taxonomy" id="2560054"/>
    <lineage>
        <taxon>Bacteria</taxon>
        <taxon>Pseudomonadati</taxon>
        <taxon>Pseudomonadota</taxon>
        <taxon>Alphaproteobacteria</taxon>
        <taxon>Hyphomicrobiales</taxon>
        <taxon>Nitrobacteraceae</taxon>
        <taxon>Bradyrhizobium</taxon>
    </lineage>
</organism>
<comment type="caution">
    <text evidence="2">The sequence shown here is derived from an EMBL/GenBank/DDBJ whole genome shotgun (WGS) entry which is preliminary data.</text>
</comment>
<dbReference type="AlphaFoldDB" id="A0A4Y9PHP2"/>
<feature type="transmembrane region" description="Helical" evidence="1">
    <location>
        <begin position="131"/>
        <end position="152"/>
    </location>
</feature>
<keyword evidence="1" id="KW-0472">Membrane</keyword>
<evidence type="ECO:0008006" key="4">
    <source>
        <dbReference type="Google" id="ProtNLM"/>
    </source>
</evidence>
<feature type="transmembrane region" description="Helical" evidence="1">
    <location>
        <begin position="55"/>
        <end position="77"/>
    </location>
</feature>
<feature type="transmembrane region" description="Helical" evidence="1">
    <location>
        <begin position="184"/>
        <end position="207"/>
    </location>
</feature>
<name>A0A4Y9PHP2_9BRAD</name>
<feature type="transmembrane region" description="Helical" evidence="1">
    <location>
        <begin position="25"/>
        <end position="43"/>
    </location>
</feature>
<evidence type="ECO:0000313" key="2">
    <source>
        <dbReference type="EMBL" id="TFV78063.1"/>
    </source>
</evidence>
<sequence length="284" mass="30609">MTASDEPIVGSCASALAKDLTRGEFFAGLFALGCASGLASRVIQSVHGLGWLDALLGTFEISVLVWISCAAGISLVLQDRTIGIRSSELVLGAAFVLLAILPVGPVSWLAVTALSLYVINTADASSSRRGALILLAVTVPMFWSRLFFHFFAELILRIDAGLVGWILRTSRTGDVVEFADASGVLVILPGCSSLANVSLAFLCWVTVSQLVNHKKSAYDLFWCLMACISVVTVNVTRISFMGLSQWHYAMFHSWWGDAVANTTILGLTVGFCVLGVRRELFRRI</sequence>